<evidence type="ECO:0000313" key="2">
    <source>
        <dbReference type="EMBL" id="EMS54052.1"/>
    </source>
</evidence>
<accession>M7Z2B2</accession>
<gene>
    <name evidence="2" type="ORF">TRIUR3_11286</name>
</gene>
<protein>
    <submittedName>
        <fullName evidence="2">Uncharacterized protein</fullName>
    </submittedName>
</protein>
<feature type="compositionally biased region" description="Low complexity" evidence="1">
    <location>
        <begin position="30"/>
        <end position="41"/>
    </location>
</feature>
<name>M7Z2B2_TRIUA</name>
<sequence length="76" mass="8048">MSASVASIRSSAKSGGLPPPPQNEDESGNLSTELPSTSSTPFNHSLTPDAIFSNSGGIPINHNEKEKQLRVEHFIC</sequence>
<evidence type="ECO:0000256" key="1">
    <source>
        <dbReference type="SAM" id="MobiDB-lite"/>
    </source>
</evidence>
<reference evidence="2" key="1">
    <citation type="journal article" date="2013" name="Nature">
        <title>Draft genome of the wheat A-genome progenitor Triticum urartu.</title>
        <authorList>
            <person name="Ling H.Q."/>
            <person name="Zhao S."/>
            <person name="Liu D."/>
            <person name="Wang J."/>
            <person name="Sun H."/>
            <person name="Zhang C."/>
            <person name="Fan H."/>
            <person name="Li D."/>
            <person name="Dong L."/>
            <person name="Tao Y."/>
            <person name="Gao C."/>
            <person name="Wu H."/>
            <person name="Li Y."/>
            <person name="Cui Y."/>
            <person name="Guo X."/>
            <person name="Zheng S."/>
            <person name="Wang B."/>
            <person name="Yu K."/>
            <person name="Liang Q."/>
            <person name="Yang W."/>
            <person name="Lou X."/>
            <person name="Chen J."/>
            <person name="Feng M."/>
            <person name="Jian J."/>
            <person name="Zhang X."/>
            <person name="Luo G."/>
            <person name="Jiang Y."/>
            <person name="Liu J."/>
            <person name="Wang Z."/>
            <person name="Sha Y."/>
            <person name="Zhang B."/>
            <person name="Wu H."/>
            <person name="Tang D."/>
            <person name="Shen Q."/>
            <person name="Xue P."/>
            <person name="Zou S."/>
            <person name="Wang X."/>
            <person name="Liu X."/>
            <person name="Wang F."/>
            <person name="Yang Y."/>
            <person name="An X."/>
            <person name="Dong Z."/>
            <person name="Zhang K."/>
            <person name="Zhang X."/>
            <person name="Luo M.C."/>
            <person name="Dvorak J."/>
            <person name="Tong Y."/>
            <person name="Wang J."/>
            <person name="Yang H."/>
            <person name="Li Z."/>
            <person name="Wang D."/>
            <person name="Zhang A."/>
            <person name="Wang J."/>
        </authorList>
    </citation>
    <scope>NUCLEOTIDE SEQUENCE</scope>
</reference>
<feature type="compositionally biased region" description="Polar residues" evidence="1">
    <location>
        <begin position="1"/>
        <end position="13"/>
    </location>
</feature>
<organism evidence="2">
    <name type="scientific">Triticum urartu</name>
    <name type="common">Red wild einkorn</name>
    <name type="synonym">Crithodium urartu</name>
    <dbReference type="NCBI Taxonomy" id="4572"/>
    <lineage>
        <taxon>Eukaryota</taxon>
        <taxon>Viridiplantae</taxon>
        <taxon>Streptophyta</taxon>
        <taxon>Embryophyta</taxon>
        <taxon>Tracheophyta</taxon>
        <taxon>Spermatophyta</taxon>
        <taxon>Magnoliopsida</taxon>
        <taxon>Liliopsida</taxon>
        <taxon>Poales</taxon>
        <taxon>Poaceae</taxon>
        <taxon>BOP clade</taxon>
        <taxon>Pooideae</taxon>
        <taxon>Triticodae</taxon>
        <taxon>Triticeae</taxon>
        <taxon>Triticinae</taxon>
        <taxon>Triticum</taxon>
    </lineage>
</organism>
<feature type="compositionally biased region" description="Polar residues" evidence="1">
    <location>
        <begin position="42"/>
        <end position="56"/>
    </location>
</feature>
<feature type="region of interest" description="Disordered" evidence="1">
    <location>
        <begin position="1"/>
        <end position="64"/>
    </location>
</feature>
<dbReference type="EMBL" id="KD186662">
    <property type="protein sequence ID" value="EMS54052.1"/>
    <property type="molecule type" value="Genomic_DNA"/>
</dbReference>
<proteinExistence type="predicted"/>
<dbReference type="AlphaFoldDB" id="M7Z2B2"/>